<gene>
    <name evidence="2" type="ORF">Enr13x_59570</name>
</gene>
<dbReference type="Proteomes" id="UP000319004">
    <property type="component" value="Chromosome"/>
</dbReference>
<protein>
    <submittedName>
        <fullName evidence="2">Uncharacterized protein</fullName>
    </submittedName>
</protein>
<feature type="compositionally biased region" description="Basic and acidic residues" evidence="1">
    <location>
        <begin position="10"/>
        <end position="20"/>
    </location>
</feature>
<accession>A0A518HYX8</accession>
<reference evidence="2 3" key="1">
    <citation type="submission" date="2019-03" db="EMBL/GenBank/DDBJ databases">
        <title>Deep-cultivation of Planctomycetes and their phenomic and genomic characterization uncovers novel biology.</title>
        <authorList>
            <person name="Wiegand S."/>
            <person name="Jogler M."/>
            <person name="Boedeker C."/>
            <person name="Pinto D."/>
            <person name="Vollmers J."/>
            <person name="Rivas-Marin E."/>
            <person name="Kohn T."/>
            <person name="Peeters S.H."/>
            <person name="Heuer A."/>
            <person name="Rast P."/>
            <person name="Oberbeckmann S."/>
            <person name="Bunk B."/>
            <person name="Jeske O."/>
            <person name="Meyerdierks A."/>
            <person name="Storesund J.E."/>
            <person name="Kallscheuer N."/>
            <person name="Luecker S."/>
            <person name="Lage O.M."/>
            <person name="Pohl T."/>
            <person name="Merkel B.J."/>
            <person name="Hornburger P."/>
            <person name="Mueller R.-W."/>
            <person name="Bruemmer F."/>
            <person name="Labrenz M."/>
            <person name="Spormann A.M."/>
            <person name="Op den Camp H."/>
            <person name="Overmann J."/>
            <person name="Amann R."/>
            <person name="Jetten M.S.M."/>
            <person name="Mascher T."/>
            <person name="Medema M.H."/>
            <person name="Devos D.P."/>
            <person name="Kaster A.-K."/>
            <person name="Ovreas L."/>
            <person name="Rohde M."/>
            <person name="Galperin M.Y."/>
            <person name="Jogler C."/>
        </authorList>
    </citation>
    <scope>NUCLEOTIDE SEQUENCE [LARGE SCALE GENOMIC DNA]</scope>
    <source>
        <strain evidence="2 3">Enr13</strain>
    </source>
</reference>
<dbReference type="EMBL" id="CP037423">
    <property type="protein sequence ID" value="QDV46053.1"/>
    <property type="molecule type" value="Genomic_DNA"/>
</dbReference>
<evidence type="ECO:0000313" key="3">
    <source>
        <dbReference type="Proteomes" id="UP000319004"/>
    </source>
</evidence>
<name>A0A518HYX8_9BACT</name>
<dbReference type="KEGG" id="snep:Enr13x_59570"/>
<proteinExistence type="predicted"/>
<evidence type="ECO:0000256" key="1">
    <source>
        <dbReference type="SAM" id="MobiDB-lite"/>
    </source>
</evidence>
<organism evidence="2 3">
    <name type="scientific">Stieleria neptunia</name>
    <dbReference type="NCBI Taxonomy" id="2527979"/>
    <lineage>
        <taxon>Bacteria</taxon>
        <taxon>Pseudomonadati</taxon>
        <taxon>Planctomycetota</taxon>
        <taxon>Planctomycetia</taxon>
        <taxon>Pirellulales</taxon>
        <taxon>Pirellulaceae</taxon>
        <taxon>Stieleria</taxon>
    </lineage>
</organism>
<dbReference type="AlphaFoldDB" id="A0A518HYX8"/>
<sequence length="40" mass="4353">MSKTAVQEVPRLERLTEPDRTTPAAKKGKGVFNKHSGTVS</sequence>
<feature type="region of interest" description="Disordered" evidence="1">
    <location>
        <begin position="1"/>
        <end position="40"/>
    </location>
</feature>
<evidence type="ECO:0000313" key="2">
    <source>
        <dbReference type="EMBL" id="QDV46053.1"/>
    </source>
</evidence>
<keyword evidence="3" id="KW-1185">Reference proteome</keyword>